<dbReference type="PANTHER" id="PTHR42760">
    <property type="entry name" value="SHORT-CHAIN DEHYDROGENASES/REDUCTASES FAMILY MEMBER"/>
    <property type="match status" value="1"/>
</dbReference>
<reference evidence="3" key="1">
    <citation type="journal article" date="2020" name="Stud. Mycol.">
        <title>101 Dothideomycetes genomes: a test case for predicting lifestyles and emergence of pathogens.</title>
        <authorList>
            <person name="Haridas S."/>
            <person name="Albert R."/>
            <person name="Binder M."/>
            <person name="Bloem J."/>
            <person name="Labutti K."/>
            <person name="Salamov A."/>
            <person name="Andreopoulos B."/>
            <person name="Baker S."/>
            <person name="Barry K."/>
            <person name="Bills G."/>
            <person name="Bluhm B."/>
            <person name="Cannon C."/>
            <person name="Castanera R."/>
            <person name="Culley D."/>
            <person name="Daum C."/>
            <person name="Ezra D."/>
            <person name="Gonzalez J."/>
            <person name="Henrissat B."/>
            <person name="Kuo A."/>
            <person name="Liang C."/>
            <person name="Lipzen A."/>
            <person name="Lutzoni F."/>
            <person name="Magnuson J."/>
            <person name="Mondo S."/>
            <person name="Nolan M."/>
            <person name="Ohm R."/>
            <person name="Pangilinan J."/>
            <person name="Park H.-J."/>
            <person name="Ramirez L."/>
            <person name="Alfaro M."/>
            <person name="Sun H."/>
            <person name="Tritt A."/>
            <person name="Yoshinaga Y."/>
            <person name="Zwiers L.-H."/>
            <person name="Turgeon B."/>
            <person name="Goodwin S."/>
            <person name="Spatafora J."/>
            <person name="Crous P."/>
            <person name="Grigoriev I."/>
        </authorList>
    </citation>
    <scope>NUCLEOTIDE SEQUENCE</scope>
    <source>
        <strain evidence="3">CBS 122681</strain>
    </source>
</reference>
<dbReference type="GO" id="GO:0016616">
    <property type="term" value="F:oxidoreductase activity, acting on the CH-OH group of donors, NAD or NADP as acceptor"/>
    <property type="evidence" value="ECO:0007669"/>
    <property type="project" value="TreeGrafter"/>
</dbReference>
<evidence type="ECO:0000256" key="2">
    <source>
        <dbReference type="ARBA" id="ARBA00023002"/>
    </source>
</evidence>
<comment type="similarity">
    <text evidence="1">Belongs to the short-chain dehydrogenases/reductases (SDR) family.</text>
</comment>
<dbReference type="Pfam" id="PF00106">
    <property type="entry name" value="adh_short"/>
    <property type="match status" value="1"/>
</dbReference>
<sequence length="299" mass="32275">MTFSPPAWTGFNFVSTLHYQPTPSFDPSIQSLPSPFTVCITGASRGIGAETAKAFVQAGATGLILTAREEASLQNTREQCGKLARGSIKITTLGADIGAEEAAKELAKIVHAQHGRLDVLINNAGILSTHASAFAPLVTDIGTDQLQDVMQTNYVGKFLTIKYLLPLLLSSPQGAKAIINITSFSSHFATMPLGFSISELANNRLTEGVAELHKAQGIVAYAVHPGMVLTTPPPGLPQSYLETLRDSPGLCGAFLVWLVKERRDWLSGRYLAANWDVEELEALKKEIVRGDKLKFRMVI</sequence>
<dbReference type="SUPFAM" id="SSF51735">
    <property type="entry name" value="NAD(P)-binding Rossmann-fold domains"/>
    <property type="match status" value="1"/>
</dbReference>
<dbReference type="OrthoDB" id="1933717at2759"/>
<organism evidence="3 4">
    <name type="scientific">Lophiostoma macrostomum CBS 122681</name>
    <dbReference type="NCBI Taxonomy" id="1314788"/>
    <lineage>
        <taxon>Eukaryota</taxon>
        <taxon>Fungi</taxon>
        <taxon>Dikarya</taxon>
        <taxon>Ascomycota</taxon>
        <taxon>Pezizomycotina</taxon>
        <taxon>Dothideomycetes</taxon>
        <taxon>Pleosporomycetidae</taxon>
        <taxon>Pleosporales</taxon>
        <taxon>Lophiostomataceae</taxon>
        <taxon>Lophiostoma</taxon>
    </lineage>
</organism>
<dbReference type="EMBL" id="MU004456">
    <property type="protein sequence ID" value="KAF2650407.1"/>
    <property type="molecule type" value="Genomic_DNA"/>
</dbReference>
<accession>A0A6A6STM4</accession>
<dbReference type="InterPro" id="IPR002347">
    <property type="entry name" value="SDR_fam"/>
</dbReference>
<protein>
    <submittedName>
        <fullName evidence="3">NAD(P)-binding protein</fullName>
    </submittedName>
</protein>
<dbReference type="Gene3D" id="3.40.50.720">
    <property type="entry name" value="NAD(P)-binding Rossmann-like Domain"/>
    <property type="match status" value="1"/>
</dbReference>
<name>A0A6A6STM4_9PLEO</name>
<keyword evidence="4" id="KW-1185">Reference proteome</keyword>
<dbReference type="Proteomes" id="UP000799324">
    <property type="component" value="Unassembled WGS sequence"/>
</dbReference>
<evidence type="ECO:0000313" key="4">
    <source>
        <dbReference type="Proteomes" id="UP000799324"/>
    </source>
</evidence>
<keyword evidence="2" id="KW-0560">Oxidoreductase</keyword>
<dbReference type="InterPro" id="IPR036291">
    <property type="entry name" value="NAD(P)-bd_dom_sf"/>
</dbReference>
<evidence type="ECO:0000256" key="1">
    <source>
        <dbReference type="ARBA" id="ARBA00006484"/>
    </source>
</evidence>
<gene>
    <name evidence="3" type="ORF">K491DRAFT_771061</name>
</gene>
<proteinExistence type="inferred from homology"/>
<dbReference type="PANTHER" id="PTHR42760:SF37">
    <property type="entry name" value="CLAVALDEHYDE DEHYDROGENASE"/>
    <property type="match status" value="1"/>
</dbReference>
<dbReference type="CDD" id="cd05233">
    <property type="entry name" value="SDR_c"/>
    <property type="match status" value="1"/>
</dbReference>
<dbReference type="AlphaFoldDB" id="A0A6A6STM4"/>
<evidence type="ECO:0000313" key="3">
    <source>
        <dbReference type="EMBL" id="KAF2650407.1"/>
    </source>
</evidence>
<dbReference type="PRINTS" id="PR00081">
    <property type="entry name" value="GDHRDH"/>
</dbReference>